<accession>A0AAV1JGZ6</accession>
<evidence type="ECO:0000313" key="2">
    <source>
        <dbReference type="EMBL" id="CAK1547514.1"/>
    </source>
</evidence>
<proteinExistence type="predicted"/>
<keyword evidence="1" id="KW-1133">Transmembrane helix</keyword>
<gene>
    <name evidence="2" type="ORF">LNINA_LOCUS6985</name>
</gene>
<dbReference type="AlphaFoldDB" id="A0AAV1JGZ6"/>
<reference evidence="2 3" key="1">
    <citation type="submission" date="2023-11" db="EMBL/GenBank/DDBJ databases">
        <authorList>
            <person name="Okamura Y."/>
        </authorList>
    </citation>
    <scope>NUCLEOTIDE SEQUENCE [LARGE SCALE GENOMIC DNA]</scope>
</reference>
<keyword evidence="1" id="KW-0472">Membrane</keyword>
<evidence type="ECO:0000256" key="1">
    <source>
        <dbReference type="SAM" id="Phobius"/>
    </source>
</evidence>
<name>A0AAV1JGZ6_9NEOP</name>
<organism evidence="2 3">
    <name type="scientific">Leptosia nina</name>
    <dbReference type="NCBI Taxonomy" id="320188"/>
    <lineage>
        <taxon>Eukaryota</taxon>
        <taxon>Metazoa</taxon>
        <taxon>Ecdysozoa</taxon>
        <taxon>Arthropoda</taxon>
        <taxon>Hexapoda</taxon>
        <taxon>Insecta</taxon>
        <taxon>Pterygota</taxon>
        <taxon>Neoptera</taxon>
        <taxon>Endopterygota</taxon>
        <taxon>Lepidoptera</taxon>
        <taxon>Glossata</taxon>
        <taxon>Ditrysia</taxon>
        <taxon>Papilionoidea</taxon>
        <taxon>Pieridae</taxon>
        <taxon>Pierinae</taxon>
        <taxon>Leptosia</taxon>
    </lineage>
</organism>
<keyword evidence="3" id="KW-1185">Reference proteome</keyword>
<evidence type="ECO:0008006" key="4">
    <source>
        <dbReference type="Google" id="ProtNLM"/>
    </source>
</evidence>
<protein>
    <recommendedName>
        <fullName evidence="4">RAP domain-containing protein</fullName>
    </recommendedName>
</protein>
<comment type="caution">
    <text evidence="2">The sequence shown here is derived from an EMBL/GenBank/DDBJ whole genome shotgun (WGS) entry which is preliminary data.</text>
</comment>
<sequence>MAQCQNCQVDILTLVLAIVYTHHLNLGTLGVFLLLYFPGKMTLLLKSVWRNVLRNRPLSNSTLRSSLSSSISEMTLTKPPDALMMTIKSAPSTADVLATVQNNLRSLTHRHMLQALRTLFEIQRSSSNDPESLIKDPGFGVLCQNFKKHARALEVNETIEAIKFLSYLGVPVESLLVQTLLQLLRYNINMINIRQIMFIDFILSKFNTKNHLVDALKLALPLAFQIHLPLELDNQDLPLLREMLMYSCSHDLPDRCINNIVTSLLLHDQAIDAHMARSIIWSLCDINCTEKVYPTRVQLLHICCDILSERINKLSYEDVLRTAAKLKGRIVEKHPEYYHQELMDSIAGYVIKNSVPFEKGLLVARVLSRIAHTNLALIEYLCEQASCEPKTLSNARTNVLFAFINCLSNNNYTPEGAQWDEIKRQISINPILNANTTALPWGKVCLELASLGIYDDRLLKKVFSAEFLDIYLAREKNDLDYLQLLTLHEAVHAFHSDKYNLPPEILDRAKSSYPTHALSEELERYLIRGLGSQEYSVRNVVLPSGIVADIVMCMKNGHPVKLPALSSDKKVPLEHLNVPPGAIVVCLMNFNYGCFSMNSNRLRGTFRLIVDILEKQGYWTVAFNVSEWLTAPGHERTPYIIREINYRCGEIGMKLSAT</sequence>
<keyword evidence="1" id="KW-0812">Transmembrane</keyword>
<evidence type="ECO:0000313" key="3">
    <source>
        <dbReference type="Proteomes" id="UP001497472"/>
    </source>
</evidence>
<dbReference type="EMBL" id="CAVLEF010000009">
    <property type="protein sequence ID" value="CAK1547514.1"/>
    <property type="molecule type" value="Genomic_DNA"/>
</dbReference>
<dbReference type="Proteomes" id="UP001497472">
    <property type="component" value="Unassembled WGS sequence"/>
</dbReference>
<feature type="transmembrane region" description="Helical" evidence="1">
    <location>
        <begin position="12"/>
        <end position="37"/>
    </location>
</feature>